<accession>A0A1Q9EZP4</accession>
<organism evidence="2 3">
    <name type="scientific">Symbiodinium microadriaticum</name>
    <name type="common">Dinoflagellate</name>
    <name type="synonym">Zooxanthella microadriatica</name>
    <dbReference type="NCBI Taxonomy" id="2951"/>
    <lineage>
        <taxon>Eukaryota</taxon>
        <taxon>Sar</taxon>
        <taxon>Alveolata</taxon>
        <taxon>Dinophyceae</taxon>
        <taxon>Suessiales</taxon>
        <taxon>Symbiodiniaceae</taxon>
        <taxon>Symbiodinium</taxon>
    </lineage>
</organism>
<protein>
    <recommendedName>
        <fullName evidence="1">Ubiquitin-like domain-containing protein</fullName>
    </recommendedName>
</protein>
<feature type="domain" description="Ubiquitin-like" evidence="1">
    <location>
        <begin position="144"/>
        <end position="214"/>
    </location>
</feature>
<dbReference type="InterPro" id="IPR000626">
    <property type="entry name" value="Ubiquitin-like_dom"/>
</dbReference>
<keyword evidence="3" id="KW-1185">Reference proteome</keyword>
<comment type="caution">
    <text evidence="2">The sequence shown here is derived from an EMBL/GenBank/DDBJ whole genome shotgun (WGS) entry which is preliminary data.</text>
</comment>
<reference evidence="2 3" key="1">
    <citation type="submission" date="2016-02" db="EMBL/GenBank/DDBJ databases">
        <title>Genome analysis of coral dinoflagellate symbionts highlights evolutionary adaptations to a symbiotic lifestyle.</title>
        <authorList>
            <person name="Aranda M."/>
            <person name="Li Y."/>
            <person name="Liew Y.J."/>
            <person name="Baumgarten S."/>
            <person name="Simakov O."/>
            <person name="Wilson M."/>
            <person name="Piel J."/>
            <person name="Ashoor H."/>
            <person name="Bougouffa S."/>
            <person name="Bajic V.B."/>
            <person name="Ryu T."/>
            <person name="Ravasi T."/>
            <person name="Bayer T."/>
            <person name="Micklem G."/>
            <person name="Kim H."/>
            <person name="Bhak J."/>
            <person name="Lajeunesse T.C."/>
            <person name="Voolstra C.R."/>
        </authorList>
    </citation>
    <scope>NUCLEOTIDE SEQUENCE [LARGE SCALE GENOMIC DNA]</scope>
    <source>
        <strain evidence="2 3">CCMP2467</strain>
    </source>
</reference>
<dbReference type="InterPro" id="IPR029071">
    <property type="entry name" value="Ubiquitin-like_domsf"/>
</dbReference>
<dbReference type="PROSITE" id="PS50053">
    <property type="entry name" value="UBIQUITIN_2"/>
    <property type="match status" value="1"/>
</dbReference>
<proteinExistence type="predicted"/>
<sequence>MAWIKSRKYLKFLSEVHLRVLTLTEKDIDINVILNRSNQKMAPLSCDLMITPDAFFFKKNLLSEFEKTLIFTELTSLHRKAKKSETKMYVRKVEDFITLEMANYEMRKGLKNKSMVKITTPISVPAAPSTGSCNFASGRRAMPINVEVVLMSGKSAKLWVDLETYVEDLRSAAQNLLGVGLGSLITAAGTRLNLYQTVGQAGIKDGDVLHYHMRPMEVAASARAFTAPVKEETV</sequence>
<name>A0A1Q9EZP4_SYMMI</name>
<dbReference type="EMBL" id="LSRX01000036">
    <property type="protein sequence ID" value="OLQ12885.1"/>
    <property type="molecule type" value="Genomic_DNA"/>
</dbReference>
<dbReference type="CDD" id="cd17039">
    <property type="entry name" value="Ubl_ubiquitin_like"/>
    <property type="match status" value="1"/>
</dbReference>
<evidence type="ECO:0000313" key="3">
    <source>
        <dbReference type="Proteomes" id="UP000186817"/>
    </source>
</evidence>
<dbReference type="SUPFAM" id="SSF54236">
    <property type="entry name" value="Ubiquitin-like"/>
    <property type="match status" value="1"/>
</dbReference>
<dbReference type="Proteomes" id="UP000186817">
    <property type="component" value="Unassembled WGS sequence"/>
</dbReference>
<dbReference type="AlphaFoldDB" id="A0A1Q9EZP4"/>
<evidence type="ECO:0000313" key="2">
    <source>
        <dbReference type="EMBL" id="OLQ12885.1"/>
    </source>
</evidence>
<evidence type="ECO:0000259" key="1">
    <source>
        <dbReference type="PROSITE" id="PS50053"/>
    </source>
</evidence>
<gene>
    <name evidence="2" type="ORF">AK812_SmicGene3153</name>
</gene>
<dbReference type="OrthoDB" id="10306918at2759"/>